<evidence type="ECO:0000256" key="8">
    <source>
        <dbReference type="SAM" id="SignalP"/>
    </source>
</evidence>
<keyword evidence="8" id="KW-0732">Signal</keyword>
<feature type="active site" description="Charge relay system" evidence="5">
    <location>
        <position position="418"/>
    </location>
</feature>
<dbReference type="InterPro" id="IPR015500">
    <property type="entry name" value="Peptidase_S8_subtilisin-rel"/>
</dbReference>
<dbReference type="Proteomes" id="UP001596050">
    <property type="component" value="Unassembled WGS sequence"/>
</dbReference>
<dbReference type="InterPro" id="IPR050131">
    <property type="entry name" value="Peptidase_S8_subtilisin-like"/>
</dbReference>
<evidence type="ECO:0000256" key="2">
    <source>
        <dbReference type="ARBA" id="ARBA00022670"/>
    </source>
</evidence>
<proteinExistence type="inferred from homology"/>
<protein>
    <submittedName>
        <fullName evidence="10">S8 family peptidase</fullName>
        <ecNumber evidence="10">3.4.-.-</ecNumber>
    </submittedName>
</protein>
<accession>A0ABW0L3D4</accession>
<dbReference type="InterPro" id="IPR023827">
    <property type="entry name" value="Peptidase_S8_Asp-AS"/>
</dbReference>
<evidence type="ECO:0000256" key="5">
    <source>
        <dbReference type="PROSITE-ProRule" id="PRU01240"/>
    </source>
</evidence>
<dbReference type="PRINTS" id="PR00723">
    <property type="entry name" value="SUBTILISIN"/>
</dbReference>
<evidence type="ECO:0000259" key="9">
    <source>
        <dbReference type="Pfam" id="PF00082"/>
    </source>
</evidence>
<dbReference type="InterPro" id="IPR034176">
    <property type="entry name" value="Peptidases_S8_13"/>
</dbReference>
<dbReference type="InterPro" id="IPR036852">
    <property type="entry name" value="Peptidase_S8/S53_dom_sf"/>
</dbReference>
<feature type="active site" description="Charge relay system" evidence="5">
    <location>
        <position position="182"/>
    </location>
</feature>
<evidence type="ECO:0000256" key="1">
    <source>
        <dbReference type="ARBA" id="ARBA00011073"/>
    </source>
</evidence>
<dbReference type="Gene3D" id="2.60.120.380">
    <property type="match status" value="1"/>
</dbReference>
<keyword evidence="3 5" id="KW-0378">Hydrolase</keyword>
<dbReference type="SUPFAM" id="SSF52743">
    <property type="entry name" value="Subtilisin-like"/>
    <property type="match status" value="1"/>
</dbReference>
<dbReference type="GO" id="GO:0016787">
    <property type="term" value="F:hydrolase activity"/>
    <property type="evidence" value="ECO:0007669"/>
    <property type="project" value="UniProtKB-KW"/>
</dbReference>
<comment type="caution">
    <text evidence="10">The sequence shown here is derived from an EMBL/GenBank/DDBJ whole genome shotgun (WGS) entry which is preliminary data.</text>
</comment>
<feature type="region of interest" description="Disordered" evidence="7">
    <location>
        <begin position="210"/>
        <end position="239"/>
    </location>
</feature>
<reference evidence="11" key="1">
    <citation type="journal article" date="2019" name="Int. J. Syst. Evol. Microbiol.">
        <title>The Global Catalogue of Microorganisms (GCM) 10K type strain sequencing project: providing services to taxonomists for standard genome sequencing and annotation.</title>
        <authorList>
            <consortium name="The Broad Institute Genomics Platform"/>
            <consortium name="The Broad Institute Genome Sequencing Center for Infectious Disease"/>
            <person name="Wu L."/>
            <person name="Ma J."/>
        </authorList>
    </citation>
    <scope>NUCLEOTIDE SEQUENCE [LARGE SCALE GENOMIC DNA]</scope>
    <source>
        <strain evidence="11">KACC 12649</strain>
    </source>
</reference>
<dbReference type="PROSITE" id="PS00136">
    <property type="entry name" value="SUBTILASE_ASP"/>
    <property type="match status" value="1"/>
</dbReference>
<evidence type="ECO:0000256" key="3">
    <source>
        <dbReference type="ARBA" id="ARBA00022801"/>
    </source>
</evidence>
<dbReference type="CDD" id="cd07496">
    <property type="entry name" value="Peptidases_S8_13"/>
    <property type="match status" value="1"/>
</dbReference>
<dbReference type="SUPFAM" id="SSF89260">
    <property type="entry name" value="Collagen-binding domain"/>
    <property type="match status" value="1"/>
</dbReference>
<dbReference type="InterPro" id="IPR023828">
    <property type="entry name" value="Peptidase_S8_Ser-AS"/>
</dbReference>
<dbReference type="EMBL" id="JBHSMU010000009">
    <property type="protein sequence ID" value="MFC5459851.1"/>
    <property type="molecule type" value="Genomic_DNA"/>
</dbReference>
<dbReference type="InterPro" id="IPR000209">
    <property type="entry name" value="Peptidase_S8/S53_dom"/>
</dbReference>
<keyword evidence="4 5" id="KW-0720">Serine protease</keyword>
<comment type="similarity">
    <text evidence="1 5 6">Belongs to the peptidase S8 family.</text>
</comment>
<feature type="domain" description="Peptidase S8/S53" evidence="9">
    <location>
        <begin position="173"/>
        <end position="464"/>
    </location>
</feature>
<organism evidence="10 11">
    <name type="scientific">Massilia niabensis</name>
    <dbReference type="NCBI Taxonomy" id="544910"/>
    <lineage>
        <taxon>Bacteria</taxon>
        <taxon>Pseudomonadati</taxon>
        <taxon>Pseudomonadota</taxon>
        <taxon>Betaproteobacteria</taxon>
        <taxon>Burkholderiales</taxon>
        <taxon>Oxalobacteraceae</taxon>
        <taxon>Telluria group</taxon>
        <taxon>Massilia</taxon>
    </lineage>
</organism>
<feature type="signal peptide" evidence="8">
    <location>
        <begin position="1"/>
        <end position="30"/>
    </location>
</feature>
<dbReference type="PANTHER" id="PTHR43806">
    <property type="entry name" value="PEPTIDASE S8"/>
    <property type="match status" value="1"/>
</dbReference>
<gene>
    <name evidence="10" type="ORF">ACFPN5_08515</name>
</gene>
<feature type="active site" description="Charge relay system" evidence="5">
    <location>
        <position position="242"/>
    </location>
</feature>
<keyword evidence="11" id="KW-1185">Reference proteome</keyword>
<evidence type="ECO:0000256" key="7">
    <source>
        <dbReference type="SAM" id="MobiDB-lite"/>
    </source>
</evidence>
<keyword evidence="2 5" id="KW-0645">Protease</keyword>
<dbReference type="EC" id="3.4.-.-" evidence="10"/>
<sequence>MKSMDSIHPSLLKVAVAVSIATGTLGFAQAAGIAPEVQAAGTSQYILSTDRLIVKYKDSGSAVFKGQGTPAMTAARQSVADRAGQEFGMTLKALRTTATGAHVLKISRKVSVKEAEALAKELMARDASVEYAEPDRILRKMATPTDPMYTQQWHYFEATGGLRLPAAWDTTTGTGVRVAVIDTGIRPHADLSGQILAGYDFISDTTIANDGGGRDSDASDPGDWTAAGECAAGEPASGSSWHGTHVAGTIAAATNNGTGVAGVAYGAKIVPVRVLGKCGGYTSDIADSIIWSSGGAVTGVPNIAARAQVINMSLGGGGACGTTTQNAINSARSRGTVVIVAAGNENMNASNSNPANCAGVVTVAATNRNGARAPYSNYGTVVDVAAPGGDANGYIISTLNAGTSTPAADNYAGYQGTSMATPHVAGVAALMLARNAALTPDEIESKLKSTARPFPGTCTSCGTGIVDATAAAASATTSTPTAPTANEVESNNTISTANAVSTTGTVVNGNLGTTTDTDYFVVQLPAGKTLTATLTQGSTTNDYDLYIYNSAGTQLATSQNGAGATDTASVSNTTTATSARYVRVRYYSGGTGATSGKYSLKLSW</sequence>
<dbReference type="Pfam" id="PF00082">
    <property type="entry name" value="Peptidase_S8"/>
    <property type="match status" value="1"/>
</dbReference>
<evidence type="ECO:0000313" key="10">
    <source>
        <dbReference type="EMBL" id="MFC5459851.1"/>
    </source>
</evidence>
<feature type="chain" id="PRO_5045417602" evidence="8">
    <location>
        <begin position="31"/>
        <end position="604"/>
    </location>
</feature>
<dbReference type="PANTHER" id="PTHR43806:SF11">
    <property type="entry name" value="CEREVISIN-RELATED"/>
    <property type="match status" value="1"/>
</dbReference>
<dbReference type="Gene3D" id="3.40.50.200">
    <property type="entry name" value="Peptidase S8/S53 domain"/>
    <property type="match status" value="1"/>
</dbReference>
<name>A0ABW0L3D4_9BURK</name>
<evidence type="ECO:0000313" key="11">
    <source>
        <dbReference type="Proteomes" id="UP001596050"/>
    </source>
</evidence>
<dbReference type="PROSITE" id="PS00138">
    <property type="entry name" value="SUBTILASE_SER"/>
    <property type="match status" value="1"/>
</dbReference>
<evidence type="ECO:0000256" key="4">
    <source>
        <dbReference type="ARBA" id="ARBA00022825"/>
    </source>
</evidence>
<dbReference type="InterPro" id="IPR022398">
    <property type="entry name" value="Peptidase_S8_His-AS"/>
</dbReference>
<evidence type="ECO:0000256" key="6">
    <source>
        <dbReference type="RuleBase" id="RU003355"/>
    </source>
</evidence>
<dbReference type="PROSITE" id="PS51892">
    <property type="entry name" value="SUBTILASE"/>
    <property type="match status" value="1"/>
</dbReference>
<dbReference type="PROSITE" id="PS00137">
    <property type="entry name" value="SUBTILASE_HIS"/>
    <property type="match status" value="1"/>
</dbReference>
<dbReference type="RefSeq" id="WP_379782110.1">
    <property type="nucleotide sequence ID" value="NZ_JBHSMU010000009.1"/>
</dbReference>